<dbReference type="Proteomes" id="UP000183649">
    <property type="component" value="Unassembled WGS sequence"/>
</dbReference>
<dbReference type="GO" id="GO:0015562">
    <property type="term" value="F:efflux transmembrane transporter activity"/>
    <property type="evidence" value="ECO:0007669"/>
    <property type="project" value="TreeGrafter"/>
</dbReference>
<dbReference type="SUPFAM" id="SSF111369">
    <property type="entry name" value="HlyD-like secretion proteins"/>
    <property type="match status" value="1"/>
</dbReference>
<sequence length="353" mass="36751">MTRLLTLRLLLLSIALASACAVAPSVHAADTAPSALVEVAPLHRGQLADVAQALGTVQAASSQTLAVTFPRPVQVLGVEVRAGQAVRRGQTLLRVQGAPGSDVTYVQAQNAVSFAQSELQRLEQLQAQQLATRSQVDAARKALADAQAQLAAARAQGLNGGASSYVAPFDGLVTAVQTQTGAQLPAGSAALLLAPANRLQAVVGVLPEQARMLRPGMTAKVQAVFDPDQSAQATVLAAAGMVNPATGRVDLTLALPPQPWLLPGLAISADLPLRVWSGWVVPRNAVLRDDRGQAYVFQDDHGRARRVNVNVEIDQGESSGLDGPLDPALPLVVLGNYELENGMALRTATKGAR</sequence>
<evidence type="ECO:0000256" key="2">
    <source>
        <dbReference type="SAM" id="Coils"/>
    </source>
</evidence>
<dbReference type="PANTHER" id="PTHR30469:SF15">
    <property type="entry name" value="HLYD FAMILY OF SECRETION PROTEINS"/>
    <property type="match status" value="1"/>
</dbReference>
<keyword evidence="2" id="KW-0175">Coiled coil</keyword>
<feature type="coiled-coil region" evidence="2">
    <location>
        <begin position="105"/>
        <end position="156"/>
    </location>
</feature>
<proteinExistence type="inferred from homology"/>
<dbReference type="InterPro" id="IPR006143">
    <property type="entry name" value="RND_pump_MFP"/>
</dbReference>
<dbReference type="NCBIfam" id="TIGR01730">
    <property type="entry name" value="RND_mfp"/>
    <property type="match status" value="1"/>
</dbReference>
<accession>A0A0K6HZ29</accession>
<dbReference type="Gene3D" id="1.10.287.470">
    <property type="entry name" value="Helix hairpin bin"/>
    <property type="match status" value="1"/>
</dbReference>
<evidence type="ECO:0000256" key="3">
    <source>
        <dbReference type="SAM" id="SignalP"/>
    </source>
</evidence>
<evidence type="ECO:0000256" key="1">
    <source>
        <dbReference type="ARBA" id="ARBA00009477"/>
    </source>
</evidence>
<reference evidence="5" key="1">
    <citation type="submission" date="2015-08" db="EMBL/GenBank/DDBJ databases">
        <authorList>
            <person name="Varghese N."/>
        </authorList>
    </citation>
    <scope>NUCLEOTIDE SEQUENCE [LARGE SCALE GENOMIC DNA]</scope>
    <source>
        <strain evidence="5">DSM 18181</strain>
    </source>
</reference>
<dbReference type="RefSeq" id="WP_055450194.1">
    <property type="nucleotide sequence ID" value="NZ_CYHF01000004.1"/>
</dbReference>
<organism evidence="4 5">
    <name type="scientific">Thiomonas bhubaneswarensis</name>
    <dbReference type="NCBI Taxonomy" id="339866"/>
    <lineage>
        <taxon>Bacteria</taxon>
        <taxon>Pseudomonadati</taxon>
        <taxon>Pseudomonadota</taxon>
        <taxon>Betaproteobacteria</taxon>
        <taxon>Burkholderiales</taxon>
        <taxon>Thiomonas</taxon>
    </lineage>
</organism>
<dbReference type="GO" id="GO:1990281">
    <property type="term" value="C:efflux pump complex"/>
    <property type="evidence" value="ECO:0007669"/>
    <property type="project" value="TreeGrafter"/>
</dbReference>
<dbReference type="STRING" id="339866.GCA_001418255_01267"/>
<gene>
    <name evidence="4" type="ORF">Ga0061069_10434</name>
</gene>
<evidence type="ECO:0000313" key="4">
    <source>
        <dbReference type="EMBL" id="CUA96174.1"/>
    </source>
</evidence>
<dbReference type="AlphaFoldDB" id="A0A0K6HZ29"/>
<dbReference type="PANTHER" id="PTHR30469">
    <property type="entry name" value="MULTIDRUG RESISTANCE PROTEIN MDTA"/>
    <property type="match status" value="1"/>
</dbReference>
<keyword evidence="5" id="KW-1185">Reference proteome</keyword>
<protein>
    <submittedName>
        <fullName evidence="4">RND family efflux transporter, MFP subunit</fullName>
    </submittedName>
</protein>
<dbReference type="PROSITE" id="PS51257">
    <property type="entry name" value="PROKAR_LIPOPROTEIN"/>
    <property type="match status" value="1"/>
</dbReference>
<name>A0A0K6HZ29_9BURK</name>
<keyword evidence="3" id="KW-0732">Signal</keyword>
<comment type="similarity">
    <text evidence="1">Belongs to the membrane fusion protein (MFP) (TC 8.A.1) family.</text>
</comment>
<feature type="chain" id="PRO_5005505071" evidence="3">
    <location>
        <begin position="29"/>
        <end position="353"/>
    </location>
</feature>
<dbReference type="Gene3D" id="2.40.30.170">
    <property type="match status" value="1"/>
</dbReference>
<dbReference type="Gene3D" id="2.40.50.100">
    <property type="match status" value="1"/>
</dbReference>
<evidence type="ECO:0000313" key="5">
    <source>
        <dbReference type="Proteomes" id="UP000183649"/>
    </source>
</evidence>
<dbReference type="Gene3D" id="2.40.420.20">
    <property type="match status" value="1"/>
</dbReference>
<dbReference type="OrthoDB" id="8992784at2"/>
<feature type="signal peptide" evidence="3">
    <location>
        <begin position="1"/>
        <end position="28"/>
    </location>
</feature>
<dbReference type="EMBL" id="CYHF01000004">
    <property type="protein sequence ID" value="CUA96174.1"/>
    <property type="molecule type" value="Genomic_DNA"/>
</dbReference>